<comment type="caution">
    <text evidence="1">The sequence shown here is derived from an EMBL/GenBank/DDBJ whole genome shotgun (WGS) entry which is preliminary data.</text>
</comment>
<dbReference type="OrthoDB" id="43364at2759"/>
<organism evidence="1 2">
    <name type="scientific">Coptis chinensis</name>
    <dbReference type="NCBI Taxonomy" id="261450"/>
    <lineage>
        <taxon>Eukaryota</taxon>
        <taxon>Viridiplantae</taxon>
        <taxon>Streptophyta</taxon>
        <taxon>Embryophyta</taxon>
        <taxon>Tracheophyta</taxon>
        <taxon>Spermatophyta</taxon>
        <taxon>Magnoliopsida</taxon>
        <taxon>Ranunculales</taxon>
        <taxon>Ranunculaceae</taxon>
        <taxon>Coptidoideae</taxon>
        <taxon>Coptis</taxon>
    </lineage>
</organism>
<dbReference type="InterPro" id="IPR053334">
    <property type="entry name" value="Chloroplast_Sensor_Kinase"/>
</dbReference>
<name>A0A835GW18_9MAGN</name>
<sequence>MRMYSFTERESKKELSFLPMLRDAIRVSFSWKRAGVAPVPVGGFVPVEVPFGGRIKVQVIHEFGAMVSPMVKHPFLVGFLVAEFLMLEDSFVLPLQSDRPMGDQKAPKEDPMHIFPQFTAKQRSSVVNISRSLAMGYVMDQNYKNCVQPPGTVQYSFTLTCFKSSGYRFYERKNKKAKRIASQSMSHAHFKLLVKMGFVEQN</sequence>
<gene>
    <name evidence="1" type="ORF">IFM89_003811</name>
</gene>
<evidence type="ECO:0000313" key="1">
    <source>
        <dbReference type="EMBL" id="KAF9587535.1"/>
    </source>
</evidence>
<reference evidence="1 2" key="1">
    <citation type="submission" date="2020-10" db="EMBL/GenBank/DDBJ databases">
        <title>The Coptis chinensis genome and diversification of protoberbering-type alkaloids.</title>
        <authorList>
            <person name="Wang B."/>
            <person name="Shu S."/>
            <person name="Song C."/>
            <person name="Liu Y."/>
        </authorList>
    </citation>
    <scope>NUCLEOTIDE SEQUENCE [LARGE SCALE GENOMIC DNA]</scope>
    <source>
        <strain evidence="1">HL-2020</strain>
        <tissue evidence="1">Leaf</tissue>
    </source>
</reference>
<protein>
    <submittedName>
        <fullName evidence="1">Uncharacterized protein</fullName>
    </submittedName>
</protein>
<accession>A0A835GW18</accession>
<dbReference type="PANTHER" id="PTHR48206">
    <property type="entry name" value="CHLOROPLAST SENSOR KINASE, CHLOROPLASTIC"/>
    <property type="match status" value="1"/>
</dbReference>
<dbReference type="PANTHER" id="PTHR48206:SF1">
    <property type="entry name" value="CHLOROPLAST SENSOR KINASE, CHLOROPLASTIC"/>
    <property type="match status" value="1"/>
</dbReference>
<keyword evidence="2" id="KW-1185">Reference proteome</keyword>
<dbReference type="AlphaFoldDB" id="A0A835GW18"/>
<proteinExistence type="predicted"/>
<dbReference type="Proteomes" id="UP000631114">
    <property type="component" value="Unassembled WGS sequence"/>
</dbReference>
<dbReference type="EMBL" id="JADFTS010000009">
    <property type="protein sequence ID" value="KAF9587535.1"/>
    <property type="molecule type" value="Genomic_DNA"/>
</dbReference>
<evidence type="ECO:0000313" key="2">
    <source>
        <dbReference type="Proteomes" id="UP000631114"/>
    </source>
</evidence>